<dbReference type="InterPro" id="IPR049012">
    <property type="entry name" value="Mutator_transp_dom"/>
</dbReference>
<dbReference type="OrthoDB" id="9423182at2759"/>
<dbReference type="AlphaFoldDB" id="A0A6J8BC51"/>
<feature type="domain" description="Mutator-like transposase" evidence="7">
    <location>
        <begin position="82"/>
        <end position="265"/>
    </location>
</feature>
<comment type="similarity">
    <text evidence="3">Belongs to the SHFL family.</text>
</comment>
<dbReference type="PANTHER" id="PTHR16135:SF2">
    <property type="entry name" value="SHIFTLESS ANTIVIRAL INHIBITOR OF RIBOSOMAL FRAMESHIFTING PROTEIN"/>
    <property type="match status" value="1"/>
</dbReference>
<evidence type="ECO:0000256" key="3">
    <source>
        <dbReference type="ARBA" id="ARBA00005469"/>
    </source>
</evidence>
<evidence type="ECO:0000313" key="8">
    <source>
        <dbReference type="EMBL" id="CAC5381432.1"/>
    </source>
</evidence>
<evidence type="ECO:0000256" key="6">
    <source>
        <dbReference type="ARBA" id="ARBA00023242"/>
    </source>
</evidence>
<organism evidence="8 9">
    <name type="scientific">Mytilus coruscus</name>
    <name type="common">Sea mussel</name>
    <dbReference type="NCBI Taxonomy" id="42192"/>
    <lineage>
        <taxon>Eukaryota</taxon>
        <taxon>Metazoa</taxon>
        <taxon>Spiralia</taxon>
        <taxon>Lophotrochozoa</taxon>
        <taxon>Mollusca</taxon>
        <taxon>Bivalvia</taxon>
        <taxon>Autobranchia</taxon>
        <taxon>Pteriomorphia</taxon>
        <taxon>Mytilida</taxon>
        <taxon>Mytiloidea</taxon>
        <taxon>Mytilidae</taxon>
        <taxon>Mytilinae</taxon>
        <taxon>Mytilus</taxon>
    </lineage>
</organism>
<dbReference type="GO" id="GO:1990825">
    <property type="term" value="F:sequence-specific mRNA binding"/>
    <property type="evidence" value="ECO:0007669"/>
    <property type="project" value="TreeGrafter"/>
</dbReference>
<comment type="subcellular location">
    <subcellularLocation>
        <location evidence="2">Cytoplasm</location>
        <location evidence="2">Cytoplasmic ribonucleoprotein granule</location>
    </subcellularLocation>
    <subcellularLocation>
        <location evidence="1">Nucleus</location>
    </subcellularLocation>
</comment>
<dbReference type="Pfam" id="PF20700">
    <property type="entry name" value="Mutator"/>
    <property type="match status" value="1"/>
</dbReference>
<evidence type="ECO:0000256" key="4">
    <source>
        <dbReference type="ARBA" id="ARBA00022490"/>
    </source>
</evidence>
<dbReference type="Proteomes" id="UP000507470">
    <property type="component" value="Unassembled WGS sequence"/>
</dbReference>
<keyword evidence="4" id="KW-0963">Cytoplasm</keyword>
<dbReference type="GO" id="GO:0043022">
    <property type="term" value="F:ribosome binding"/>
    <property type="evidence" value="ECO:0007669"/>
    <property type="project" value="TreeGrafter"/>
</dbReference>
<dbReference type="EMBL" id="CACVKT020003062">
    <property type="protein sequence ID" value="CAC5381432.1"/>
    <property type="molecule type" value="Genomic_DNA"/>
</dbReference>
<keyword evidence="9" id="KW-1185">Reference proteome</keyword>
<evidence type="ECO:0000313" key="9">
    <source>
        <dbReference type="Proteomes" id="UP000507470"/>
    </source>
</evidence>
<keyword evidence="5" id="KW-0694">RNA-binding</keyword>
<name>A0A6J8BC51_MYTCO</name>
<sequence length="601" mass="67007">MGKTREGLKRYYYSNKDVADDEREGAVKQPHNDHNYKKIYNEPGIIVEGGLVIEEGILSAREEPWETYRRVGCAGKCTVKMQQIPCSNLVCKFINHVLTGKRHNIIWDANTQLASAMRHAGIGERQVNSLLSELNILHVSTWTLKARQNEAGHAFNSVTEECMVDAAKEEVQLNARDDGLCVSVDGTWQKRDSGRGYDSLSGHCTMIGTVSGEVLGLSVRSKVCDIAKSKKANPKPHTCNINWEGSSKAMEQDMVIEMVPNQEKAGNSNQGKEEGISQGFDAISRHPFGDHSLCNPNWCSHVEDPLKNEKYATLGSTQANESLNKTIASKAPKAHFYSGISSLHHRVAAGQQEDWHVTWTIYHEIGHFTEYPGKEEQAIDVATAKKAKIRRLELKARSTDFSHHTDGSSIWGKKWSTYIFPKQPISKSDITGISISGNRMYHHGKEVTSSSVSCAVEGFLSFIQQVPRPVFFAGHTIKVFDCPLLFNALEKKIGFGQMGVASSPCYRCRTVCSPNSILPRRRLEGRRSRNVHSCLCRNCFNRADGPIVEETCVHPRSLHRRVVYASQQHLSTGSTVETFLTQDDLASQVSDFEPTLSDIDE</sequence>
<gene>
    <name evidence="8" type="ORF">MCOR_17301</name>
</gene>
<dbReference type="Gene3D" id="3.30.420.10">
    <property type="entry name" value="Ribonuclease H-like superfamily/Ribonuclease H"/>
    <property type="match status" value="1"/>
</dbReference>
<proteinExistence type="inferred from homology"/>
<dbReference type="InterPro" id="IPR026795">
    <property type="entry name" value="SHFL"/>
</dbReference>
<dbReference type="GO" id="GO:0075523">
    <property type="term" value="P:viral translational frameshifting"/>
    <property type="evidence" value="ECO:0007669"/>
    <property type="project" value="TreeGrafter"/>
</dbReference>
<evidence type="ECO:0000256" key="5">
    <source>
        <dbReference type="ARBA" id="ARBA00022884"/>
    </source>
</evidence>
<dbReference type="GO" id="GO:0005634">
    <property type="term" value="C:nucleus"/>
    <property type="evidence" value="ECO:0007669"/>
    <property type="project" value="UniProtKB-SubCell"/>
</dbReference>
<dbReference type="GO" id="GO:0036464">
    <property type="term" value="C:cytoplasmic ribonucleoprotein granule"/>
    <property type="evidence" value="ECO:0007669"/>
    <property type="project" value="UniProtKB-SubCell"/>
</dbReference>
<dbReference type="GO" id="GO:0045087">
    <property type="term" value="P:innate immune response"/>
    <property type="evidence" value="ECO:0007669"/>
    <property type="project" value="TreeGrafter"/>
</dbReference>
<accession>A0A6J8BC51</accession>
<reference evidence="8 9" key="1">
    <citation type="submission" date="2020-06" db="EMBL/GenBank/DDBJ databases">
        <authorList>
            <person name="Li R."/>
            <person name="Bekaert M."/>
        </authorList>
    </citation>
    <scope>NUCLEOTIDE SEQUENCE [LARGE SCALE GENOMIC DNA]</scope>
    <source>
        <strain evidence="9">wild</strain>
    </source>
</reference>
<evidence type="ECO:0000259" key="7">
    <source>
        <dbReference type="Pfam" id="PF20700"/>
    </source>
</evidence>
<protein>
    <recommendedName>
        <fullName evidence="7">Mutator-like transposase domain-containing protein</fullName>
    </recommendedName>
</protein>
<dbReference type="InterPro" id="IPR036397">
    <property type="entry name" value="RNaseH_sf"/>
</dbReference>
<dbReference type="PANTHER" id="PTHR16135">
    <property type="entry name" value="REPRESSOR OF YIELD OF DENV PROTEIN"/>
    <property type="match status" value="1"/>
</dbReference>
<evidence type="ECO:0000256" key="2">
    <source>
        <dbReference type="ARBA" id="ARBA00004331"/>
    </source>
</evidence>
<evidence type="ECO:0000256" key="1">
    <source>
        <dbReference type="ARBA" id="ARBA00004123"/>
    </source>
</evidence>
<keyword evidence="6" id="KW-0539">Nucleus</keyword>
<dbReference type="Pfam" id="PF15135">
    <property type="entry name" value="UPF0515"/>
    <property type="match status" value="1"/>
</dbReference>